<evidence type="ECO:0000313" key="4">
    <source>
        <dbReference type="Proteomes" id="UP000246114"/>
    </source>
</evidence>
<dbReference type="GO" id="GO:0005829">
    <property type="term" value="C:cytosol"/>
    <property type="evidence" value="ECO:0007669"/>
    <property type="project" value="TreeGrafter"/>
</dbReference>
<dbReference type="InterPro" id="IPR003018">
    <property type="entry name" value="GAF"/>
</dbReference>
<dbReference type="AlphaFoldDB" id="A0A316M2R1"/>
<comment type="caution">
    <text evidence="3">The sequence shown here is derived from an EMBL/GenBank/DDBJ whole genome shotgun (WGS) entry which is preliminary data.</text>
</comment>
<dbReference type="PANTHER" id="PTHR21021:SF15">
    <property type="entry name" value="FREE METHIONINE-R-SULFOXIDE REDUCTASE"/>
    <property type="match status" value="1"/>
</dbReference>
<dbReference type="EMBL" id="QAMZ01000045">
    <property type="protein sequence ID" value="PWL52837.1"/>
    <property type="molecule type" value="Genomic_DNA"/>
</dbReference>
<reference evidence="3 4" key="1">
    <citation type="submission" date="2018-03" db="EMBL/GenBank/DDBJ databases">
        <title>The uncultured portion of the human microbiome is neutrally assembled.</title>
        <authorList>
            <person name="Jeraldo P."/>
            <person name="Boardman L."/>
            <person name="White B.A."/>
            <person name="Nelson H."/>
            <person name="Goldenfeld N."/>
            <person name="Chia N."/>
        </authorList>
    </citation>
    <scope>NUCLEOTIDE SEQUENCE [LARGE SCALE GENOMIC DNA]</scope>
    <source>
        <strain evidence="3">CIM:MAG 903</strain>
    </source>
</reference>
<dbReference type="InterPro" id="IPR029016">
    <property type="entry name" value="GAF-like_dom_sf"/>
</dbReference>
<dbReference type="Pfam" id="PF13185">
    <property type="entry name" value="GAF_2"/>
    <property type="match status" value="1"/>
</dbReference>
<dbReference type="Gene3D" id="3.30.450.40">
    <property type="match status" value="1"/>
</dbReference>
<dbReference type="GO" id="GO:0033745">
    <property type="term" value="F:L-methionine-(R)-S-oxide reductase activity"/>
    <property type="evidence" value="ECO:0007669"/>
    <property type="project" value="TreeGrafter"/>
</dbReference>
<dbReference type="RefSeq" id="WP_178310916.1">
    <property type="nucleotide sequence ID" value="NZ_BAAACD010000029.1"/>
</dbReference>
<evidence type="ECO:0000256" key="1">
    <source>
        <dbReference type="ARBA" id="ARBA00038454"/>
    </source>
</evidence>
<protein>
    <submittedName>
        <fullName evidence="3">Diguanylate cyclase</fullName>
    </submittedName>
</protein>
<comment type="similarity">
    <text evidence="1">Belongs to the free Met sulfoxide reductase family.</text>
</comment>
<gene>
    <name evidence="3" type="ORF">DBY38_10085</name>
</gene>
<name>A0A316M2R1_9CLOT</name>
<dbReference type="InterPro" id="IPR051330">
    <property type="entry name" value="Phosphatase_reg/MetRdx"/>
</dbReference>
<dbReference type="Proteomes" id="UP000246114">
    <property type="component" value="Unassembled WGS sequence"/>
</dbReference>
<dbReference type="SUPFAM" id="SSF55781">
    <property type="entry name" value="GAF domain-like"/>
    <property type="match status" value="1"/>
</dbReference>
<evidence type="ECO:0000259" key="2">
    <source>
        <dbReference type="Pfam" id="PF13185"/>
    </source>
</evidence>
<sequence length="160" mass="17986">MIKVDFIKNLSKEDRLKYMVIMAEGQLSSENDFIANLSNISAIINATVDDCNWVGFYIMQDETLVLGPFQGLPACNRIELGKGVCGTAAFKKQVMRIENVHEFKGHIACDNASNSEIVIPIVKDDKVIGVLDMDSPSFSRFSELEEMYLVKLVKKIENYI</sequence>
<dbReference type="FunFam" id="3.30.450.40:FF:000008">
    <property type="entry name" value="GAF domain-containing proteins"/>
    <property type="match status" value="1"/>
</dbReference>
<feature type="domain" description="GAF" evidence="2">
    <location>
        <begin position="54"/>
        <end position="147"/>
    </location>
</feature>
<dbReference type="PANTHER" id="PTHR21021">
    <property type="entry name" value="GAF/PUTATIVE CYTOSKELETAL PROTEIN"/>
    <property type="match status" value="1"/>
</dbReference>
<evidence type="ECO:0000313" key="3">
    <source>
        <dbReference type="EMBL" id="PWL52837.1"/>
    </source>
</evidence>
<proteinExistence type="inferred from homology"/>
<accession>A0A316M2R1</accession>
<organism evidence="3 4">
    <name type="scientific">Clostridium cadaveris</name>
    <dbReference type="NCBI Taxonomy" id="1529"/>
    <lineage>
        <taxon>Bacteria</taxon>
        <taxon>Bacillati</taxon>
        <taxon>Bacillota</taxon>
        <taxon>Clostridia</taxon>
        <taxon>Eubacteriales</taxon>
        <taxon>Clostridiaceae</taxon>
        <taxon>Clostridium</taxon>
    </lineage>
</organism>